<dbReference type="InterPro" id="IPR008948">
    <property type="entry name" value="L-Aspartase-like"/>
</dbReference>
<dbReference type="InterPro" id="IPR024083">
    <property type="entry name" value="Fumarase/histidase_N"/>
</dbReference>
<dbReference type="Gene3D" id="1.20.200.10">
    <property type="entry name" value="Fumarase/aspartase (Central domain)"/>
    <property type="match status" value="1"/>
</dbReference>
<protein>
    <submittedName>
        <fullName evidence="3">Fumarate lyase</fullName>
    </submittedName>
</protein>
<gene>
    <name evidence="3" type="ORF">H0A68_01040</name>
</gene>
<dbReference type="SUPFAM" id="SSF48557">
    <property type="entry name" value="L-aspartase-like"/>
    <property type="match status" value="1"/>
</dbReference>
<keyword evidence="3" id="KW-0456">Lyase</keyword>
<dbReference type="RefSeq" id="WP_129967322.1">
    <property type="nucleotide sequence ID" value="NZ_JACCEW010000001.1"/>
</dbReference>
<dbReference type="PRINTS" id="PR00149">
    <property type="entry name" value="FUMRATELYASE"/>
</dbReference>
<dbReference type="PANTHER" id="PTHR43172">
    <property type="entry name" value="ADENYLOSUCCINATE LYASE"/>
    <property type="match status" value="1"/>
</dbReference>
<dbReference type="GO" id="GO:0016829">
    <property type="term" value="F:lyase activity"/>
    <property type="evidence" value="ECO:0007669"/>
    <property type="project" value="UniProtKB-KW"/>
</dbReference>
<dbReference type="Pfam" id="PF00206">
    <property type="entry name" value="Lyase_1"/>
    <property type="match status" value="1"/>
</dbReference>
<dbReference type="InterPro" id="IPR022761">
    <property type="entry name" value="Fumarate_lyase_N"/>
</dbReference>
<keyword evidence="4" id="KW-1185">Reference proteome</keyword>
<dbReference type="InterPro" id="IPR000362">
    <property type="entry name" value="Fumarate_lyase_fam"/>
</dbReference>
<sequence length="461" mass="48570">MVSLIDASLNPAGDTALFTDRQWLEALLRFEAGLADAQAGAGLIPPTAAAAISGACAAVEMDRAEFIECSRRTGALGIGLVDPLKAYLALHAPEALPYLHWGATTQDAVDTAHALLTKAALSALLEELEAMERALCTLARDHAATPMLARSLMQPAQLTSFGLKCAQSAAAFRRSINQFAVLAPRALCVQLGGAVGNRAALGKQAADVERRLAGALGLWVCGYSWHTQRDAWIRLGMEAAVCAGSMAKLARDWSLMSQFEVGELAEATRGRTSSAMPHKRNPVYCMQAIAQTQAVPGLAAALLGAMAQAHERALGEWQSELTMWAPLWRHVHGAAAALRRAAEGLRINTVRMQAHVDALHEVVFSEACAKAITPVAGQGPAQQAVEGLAAQALAQGVPLSGLLLNWVEAHYGALQAESVAPALARATDQQRAVDGSAACCALLLETLEAPSHTRLEPEMTP</sequence>
<name>A0A853F4K7_9BURK</name>
<dbReference type="PANTHER" id="PTHR43172:SF2">
    <property type="entry name" value="ADENYLOSUCCINATE LYASE C-TERMINAL DOMAIN-CONTAINING PROTEIN"/>
    <property type="match status" value="1"/>
</dbReference>
<accession>A0A853F4K7</accession>
<evidence type="ECO:0000259" key="2">
    <source>
        <dbReference type="Pfam" id="PF00206"/>
    </source>
</evidence>
<reference evidence="3 4" key="1">
    <citation type="submission" date="2020-07" db="EMBL/GenBank/DDBJ databases">
        <title>Taxonomic revisions and descriptions of new bacterial species based on genomic comparisons in the high-G+C-content subgroup of the family Alcaligenaceae.</title>
        <authorList>
            <person name="Szabo A."/>
            <person name="Felfoldi T."/>
        </authorList>
    </citation>
    <scope>NUCLEOTIDE SEQUENCE [LARGE SCALE GENOMIC DNA]</scope>
    <source>
        <strain evidence="3 4">DSM 25264</strain>
    </source>
</reference>
<evidence type="ECO:0000313" key="4">
    <source>
        <dbReference type="Proteomes" id="UP000580517"/>
    </source>
</evidence>
<proteinExistence type="inferred from homology"/>
<feature type="domain" description="Fumarate lyase N-terminal" evidence="2">
    <location>
        <begin position="23"/>
        <end position="286"/>
    </location>
</feature>
<dbReference type="AlphaFoldDB" id="A0A853F4K7"/>
<dbReference type="Proteomes" id="UP000580517">
    <property type="component" value="Unassembled WGS sequence"/>
</dbReference>
<comment type="caution">
    <text evidence="3">The sequence shown here is derived from an EMBL/GenBank/DDBJ whole genome shotgun (WGS) entry which is preliminary data.</text>
</comment>
<dbReference type="Gene3D" id="1.10.275.10">
    <property type="entry name" value="Fumarase/aspartase (N-terminal domain)"/>
    <property type="match status" value="1"/>
</dbReference>
<evidence type="ECO:0000256" key="1">
    <source>
        <dbReference type="ARBA" id="ARBA00034772"/>
    </source>
</evidence>
<comment type="similarity">
    <text evidence="1">Belongs to the class-II fumarase/aspartase family.</text>
</comment>
<dbReference type="EMBL" id="JACCEW010000001">
    <property type="protein sequence ID" value="NYT35444.1"/>
    <property type="molecule type" value="Genomic_DNA"/>
</dbReference>
<organism evidence="3 4">
    <name type="scientific">Allopusillimonas soli</name>
    <dbReference type="NCBI Taxonomy" id="659016"/>
    <lineage>
        <taxon>Bacteria</taxon>
        <taxon>Pseudomonadati</taxon>
        <taxon>Pseudomonadota</taxon>
        <taxon>Betaproteobacteria</taxon>
        <taxon>Burkholderiales</taxon>
        <taxon>Alcaligenaceae</taxon>
        <taxon>Allopusillimonas</taxon>
    </lineage>
</organism>
<evidence type="ECO:0000313" key="3">
    <source>
        <dbReference type="EMBL" id="NYT35444.1"/>
    </source>
</evidence>
<dbReference type="OrthoDB" id="9768878at2"/>